<evidence type="ECO:0000256" key="5">
    <source>
        <dbReference type="RuleBase" id="RU363107"/>
    </source>
</evidence>
<comment type="similarity">
    <text evidence="5">Belongs to the PRA1 family.</text>
</comment>
<accession>A0AAV8V4E8</accession>
<gene>
    <name evidence="7" type="ORF">NDN08_005845</name>
</gene>
<evidence type="ECO:0000256" key="6">
    <source>
        <dbReference type="SAM" id="MobiDB-lite"/>
    </source>
</evidence>
<evidence type="ECO:0000256" key="4">
    <source>
        <dbReference type="ARBA" id="ARBA00023136"/>
    </source>
</evidence>
<comment type="caution">
    <text evidence="7">The sequence shown here is derived from an EMBL/GenBank/DDBJ whole genome shotgun (WGS) entry which is preliminary data.</text>
</comment>
<feature type="transmembrane region" description="Helical" evidence="5">
    <location>
        <begin position="77"/>
        <end position="105"/>
    </location>
</feature>
<keyword evidence="8" id="KW-1185">Reference proteome</keyword>
<feature type="transmembrane region" description="Helical" evidence="5">
    <location>
        <begin position="125"/>
        <end position="155"/>
    </location>
</feature>
<dbReference type="Pfam" id="PF03208">
    <property type="entry name" value="PRA1"/>
    <property type="match status" value="1"/>
</dbReference>
<dbReference type="InterPro" id="IPR004895">
    <property type="entry name" value="Prenylated_rab_accept_PRA1"/>
</dbReference>
<evidence type="ECO:0000313" key="8">
    <source>
        <dbReference type="Proteomes" id="UP001157974"/>
    </source>
</evidence>
<keyword evidence="4 5" id="KW-0472">Membrane</keyword>
<comment type="subcellular location">
    <subcellularLocation>
        <location evidence="1 5">Membrane</location>
        <topology evidence="1 5">Multi-pass membrane protein</topology>
    </subcellularLocation>
</comment>
<name>A0AAV8V4E8_9RHOD</name>
<proteinExistence type="inferred from homology"/>
<dbReference type="Proteomes" id="UP001157974">
    <property type="component" value="Unassembled WGS sequence"/>
</dbReference>
<reference evidence="7 8" key="1">
    <citation type="journal article" date="2023" name="Nat. Commun.">
        <title>Origin of minicircular mitochondrial genomes in red algae.</title>
        <authorList>
            <person name="Lee Y."/>
            <person name="Cho C.H."/>
            <person name="Lee Y.M."/>
            <person name="Park S.I."/>
            <person name="Yang J.H."/>
            <person name="West J.A."/>
            <person name="Bhattacharya D."/>
            <person name="Yoon H.S."/>
        </authorList>
    </citation>
    <scope>NUCLEOTIDE SEQUENCE [LARGE SCALE GENOMIC DNA]</scope>
    <source>
        <strain evidence="7 8">CCMP1338</strain>
        <tissue evidence="7">Whole cell</tissue>
    </source>
</reference>
<organism evidence="7 8">
    <name type="scientific">Rhodosorus marinus</name>
    <dbReference type="NCBI Taxonomy" id="101924"/>
    <lineage>
        <taxon>Eukaryota</taxon>
        <taxon>Rhodophyta</taxon>
        <taxon>Stylonematophyceae</taxon>
        <taxon>Stylonematales</taxon>
        <taxon>Stylonemataceae</taxon>
        <taxon>Rhodosorus</taxon>
    </lineage>
</organism>
<evidence type="ECO:0000256" key="2">
    <source>
        <dbReference type="ARBA" id="ARBA00022692"/>
    </source>
</evidence>
<keyword evidence="2 5" id="KW-0812">Transmembrane</keyword>
<keyword evidence="3 5" id="KW-1133">Transmembrane helix</keyword>
<feature type="region of interest" description="Disordered" evidence="6">
    <location>
        <begin position="1"/>
        <end position="22"/>
    </location>
</feature>
<dbReference type="EMBL" id="JAMWBK010000001">
    <property type="protein sequence ID" value="KAJ8909151.1"/>
    <property type="molecule type" value="Genomic_DNA"/>
</dbReference>
<evidence type="ECO:0000313" key="7">
    <source>
        <dbReference type="EMBL" id="KAJ8909151.1"/>
    </source>
</evidence>
<dbReference type="AlphaFoldDB" id="A0AAV8V4E8"/>
<protein>
    <recommendedName>
        <fullName evidence="5">PRA1 family protein</fullName>
    </recommendedName>
</protein>
<dbReference type="GO" id="GO:0016020">
    <property type="term" value="C:membrane"/>
    <property type="evidence" value="ECO:0007669"/>
    <property type="project" value="UniProtKB-SubCell"/>
</dbReference>
<evidence type="ECO:0000256" key="3">
    <source>
        <dbReference type="ARBA" id="ARBA00022989"/>
    </source>
</evidence>
<sequence length="162" mass="18174">MTTEYQPLGGDKESGTPSGTPSTFQEITGKLKTAWATANDEKRPWGEFFAFSQMAVPTLGDVETWGWNNLKEFKGNFFLIFYVVWLIMVVLNPVGTLFMCLFLYLSRYLVSSPDTSGLPLFASKVLMVLCVLYFSSKAILAATVISFLVALRLFFFKPVSDF</sequence>
<evidence type="ECO:0000256" key="1">
    <source>
        <dbReference type="ARBA" id="ARBA00004141"/>
    </source>
</evidence>